<dbReference type="AlphaFoldDB" id="A0A382GE06"/>
<dbReference type="InterPro" id="IPR058347">
    <property type="entry name" value="DUF8034"/>
</dbReference>
<protein>
    <submittedName>
        <fullName evidence="1">Uncharacterized protein</fullName>
    </submittedName>
</protein>
<dbReference type="EMBL" id="UINC01054552">
    <property type="protein sequence ID" value="SVB72401.1"/>
    <property type="molecule type" value="Genomic_DNA"/>
</dbReference>
<reference evidence="1" key="1">
    <citation type="submission" date="2018-05" db="EMBL/GenBank/DDBJ databases">
        <authorList>
            <person name="Lanie J.A."/>
            <person name="Ng W.-L."/>
            <person name="Kazmierczak K.M."/>
            <person name="Andrzejewski T.M."/>
            <person name="Davidsen T.M."/>
            <person name="Wayne K.J."/>
            <person name="Tettelin H."/>
            <person name="Glass J.I."/>
            <person name="Rusch D."/>
            <person name="Podicherti R."/>
            <person name="Tsui H.-C.T."/>
            <person name="Winkler M.E."/>
        </authorList>
    </citation>
    <scope>NUCLEOTIDE SEQUENCE</scope>
</reference>
<sequence length="183" mass="20844">VSETIQVTSPMAPPAWAVMERELLRTVSAACIEFYEKYFDDRGFMLCVPRWGGDDGPDDAIENLTGWPILYALGGPNILLDICKQAQDGHILQYTEAKTVEVPFATDGMYYKEFPTMCDWLHNGESMSVFGALGLCDYRDRDYLRRLKRWAALYMAEDPEAPNYDPEHKIIRSLFNGSRGPML</sequence>
<feature type="non-terminal residue" evidence="1">
    <location>
        <position position="1"/>
    </location>
</feature>
<gene>
    <name evidence="1" type="ORF">METZ01_LOCUS225255</name>
</gene>
<feature type="non-terminal residue" evidence="1">
    <location>
        <position position="183"/>
    </location>
</feature>
<proteinExistence type="predicted"/>
<evidence type="ECO:0000313" key="1">
    <source>
        <dbReference type="EMBL" id="SVB72401.1"/>
    </source>
</evidence>
<organism evidence="1">
    <name type="scientific">marine metagenome</name>
    <dbReference type="NCBI Taxonomy" id="408172"/>
    <lineage>
        <taxon>unclassified sequences</taxon>
        <taxon>metagenomes</taxon>
        <taxon>ecological metagenomes</taxon>
    </lineage>
</organism>
<accession>A0A382GE06</accession>
<dbReference type="Pfam" id="PF26099">
    <property type="entry name" value="DUF8034"/>
    <property type="match status" value="1"/>
</dbReference>
<name>A0A382GE06_9ZZZZ</name>